<gene>
    <name evidence="1" type="ordered locus">RHA1_ro08914</name>
</gene>
<dbReference type="KEGG" id="rha:RHA1_ro08914"/>
<dbReference type="HOGENOM" id="CLU_2556040_0_0_11"/>
<proteinExistence type="predicted"/>
<name>Q0RXM8_RHOJR</name>
<dbReference type="AlphaFoldDB" id="Q0RXM8"/>
<geneLocation type="plasmid" evidence="1 2">
    <name>pRHL1</name>
</geneLocation>
<organism evidence="1 2">
    <name type="scientific">Rhodococcus jostii (strain RHA1)</name>
    <dbReference type="NCBI Taxonomy" id="101510"/>
    <lineage>
        <taxon>Bacteria</taxon>
        <taxon>Bacillati</taxon>
        <taxon>Actinomycetota</taxon>
        <taxon>Actinomycetes</taxon>
        <taxon>Mycobacteriales</taxon>
        <taxon>Nocardiaceae</taxon>
        <taxon>Rhodococcus</taxon>
    </lineage>
</organism>
<accession>Q0RXM8</accession>
<evidence type="ECO:0000313" key="2">
    <source>
        <dbReference type="Proteomes" id="UP000008710"/>
    </source>
</evidence>
<reference evidence="2" key="1">
    <citation type="journal article" date="2006" name="Proc. Natl. Acad. Sci. U.S.A.">
        <title>The complete genome of Rhodococcus sp. RHA1 provides insights into a catabolic powerhouse.</title>
        <authorList>
            <person name="McLeod M.P."/>
            <person name="Warren R.L."/>
            <person name="Hsiao W.W.L."/>
            <person name="Araki N."/>
            <person name="Myhre M."/>
            <person name="Fernandes C."/>
            <person name="Miyazawa D."/>
            <person name="Wong W."/>
            <person name="Lillquist A.L."/>
            <person name="Wang D."/>
            <person name="Dosanjh M."/>
            <person name="Hara H."/>
            <person name="Petrescu A."/>
            <person name="Morin R.D."/>
            <person name="Yang G."/>
            <person name="Stott J.M."/>
            <person name="Schein J.E."/>
            <person name="Shin H."/>
            <person name="Smailus D."/>
            <person name="Siddiqui A.S."/>
            <person name="Marra M.A."/>
            <person name="Jones S.J.M."/>
            <person name="Holt R."/>
            <person name="Brinkman F.S.L."/>
            <person name="Miyauchi K."/>
            <person name="Fukuda M."/>
            <person name="Davies J.E."/>
            <person name="Mohn W.W."/>
            <person name="Eltis L.D."/>
        </authorList>
    </citation>
    <scope>NUCLEOTIDE SEQUENCE [LARGE SCALE GENOMIC DNA]</scope>
    <source>
        <strain evidence="2">RHA1</strain>
    </source>
</reference>
<evidence type="ECO:0000313" key="1">
    <source>
        <dbReference type="EMBL" id="ABG99958.1"/>
    </source>
</evidence>
<dbReference type="EMBL" id="CP000432">
    <property type="protein sequence ID" value="ABG99958.1"/>
    <property type="molecule type" value="Genomic_DNA"/>
</dbReference>
<protein>
    <submittedName>
        <fullName evidence="1">Uncharacterized protein</fullName>
    </submittedName>
</protein>
<keyword evidence="1" id="KW-0614">Plasmid</keyword>
<dbReference type="Proteomes" id="UP000008710">
    <property type="component" value="Plasmid pRHL1"/>
</dbReference>
<sequence length="82" mass="9681">MPRCTSPLRSILHLVPAWRFLPYYSRGAIRDRLQCSVVARLLQRYRWYGRAIMIVAELARIRVVVHDELIESVDLNSHLNLH</sequence>